<dbReference type="AlphaFoldDB" id="A8RHG0"/>
<reference evidence="1 2" key="2">
    <citation type="submission" date="2007-09" db="EMBL/GenBank/DDBJ databases">
        <title>Draft genome sequence of Clostridium bolteae (ATCC BAA-613).</title>
        <authorList>
            <person name="Sudarsanam P."/>
            <person name="Ley R."/>
            <person name="Guruge J."/>
            <person name="Turnbaugh P.J."/>
            <person name="Mahowald M."/>
            <person name="Liep D."/>
            <person name="Gordon J."/>
        </authorList>
    </citation>
    <scope>NUCLEOTIDE SEQUENCE [LARGE SCALE GENOMIC DNA]</scope>
    <source>
        <strain evidence="2">ATCC BAA-613 / DSM 15670 / CCUG 46953 / JCM 12243 / WAL 16351</strain>
    </source>
</reference>
<dbReference type="Proteomes" id="UP000005396">
    <property type="component" value="Unassembled WGS sequence"/>
</dbReference>
<evidence type="ECO:0000313" key="1">
    <source>
        <dbReference type="EMBL" id="EDP18971.1"/>
    </source>
</evidence>
<dbReference type="RefSeq" id="WP_002567210.1">
    <property type="nucleotide sequence ID" value="NZ_DS480669.1"/>
</dbReference>
<sequence length="42" mass="4491">MSGSKPQYSVLERNRGVLAAVAGTAITRPGEITKRFVAAMKQ</sequence>
<dbReference type="HOGENOM" id="CLU_3249405_0_0_9"/>
<dbReference type="Gene3D" id="3.20.20.70">
    <property type="entry name" value="Aldolase class I"/>
    <property type="match status" value="1"/>
</dbReference>
<dbReference type="PaxDb" id="411902-CLOBOL_00406"/>
<gene>
    <name evidence="1" type="ORF">CLOBOL_00406</name>
</gene>
<comment type="caution">
    <text evidence="1">The sequence shown here is derived from an EMBL/GenBank/DDBJ whole genome shotgun (WGS) entry which is preliminary data.</text>
</comment>
<reference evidence="1 2" key="1">
    <citation type="submission" date="2007-08" db="EMBL/GenBank/DDBJ databases">
        <authorList>
            <person name="Fulton L."/>
            <person name="Clifton S."/>
            <person name="Fulton B."/>
            <person name="Xu J."/>
            <person name="Minx P."/>
            <person name="Pepin K.H."/>
            <person name="Johnson M."/>
            <person name="Thiruvilangam P."/>
            <person name="Bhonagiri V."/>
            <person name="Nash W.E."/>
            <person name="Mardis E.R."/>
            <person name="Wilson R.K."/>
        </authorList>
    </citation>
    <scope>NUCLEOTIDE SEQUENCE [LARGE SCALE GENOMIC DNA]</scope>
    <source>
        <strain evidence="2">ATCC BAA-613 / DSM 15670 / CCUG 46953 / JCM 12243 / WAL 16351</strain>
    </source>
</reference>
<name>A8RHG0_ENTBW</name>
<organism evidence="1 2">
    <name type="scientific">Enterocloster bolteae (strain ATCC BAA-613 / DSM 15670 / CCUG 46953 / JCM 12243 / WAL 16351)</name>
    <name type="common">Clostridium bolteae</name>
    <dbReference type="NCBI Taxonomy" id="411902"/>
    <lineage>
        <taxon>Bacteria</taxon>
        <taxon>Bacillati</taxon>
        <taxon>Bacillota</taxon>
        <taxon>Clostridia</taxon>
        <taxon>Lachnospirales</taxon>
        <taxon>Lachnospiraceae</taxon>
        <taxon>Enterocloster</taxon>
    </lineage>
</organism>
<dbReference type="InterPro" id="IPR013785">
    <property type="entry name" value="Aldolase_TIM"/>
</dbReference>
<dbReference type="EMBL" id="ABCC02000009">
    <property type="protein sequence ID" value="EDP18971.1"/>
    <property type="molecule type" value="Genomic_DNA"/>
</dbReference>
<accession>A8RHG0</accession>
<protein>
    <submittedName>
        <fullName evidence="1">Uncharacterized protein</fullName>
    </submittedName>
</protein>
<proteinExistence type="predicted"/>
<evidence type="ECO:0000313" key="2">
    <source>
        <dbReference type="Proteomes" id="UP000005396"/>
    </source>
</evidence>